<keyword evidence="2 3" id="KW-0449">Lipoprotein</keyword>
<evidence type="ECO:0000256" key="2">
    <source>
        <dbReference type="RuleBase" id="RU362097"/>
    </source>
</evidence>
<sequence length="487" mass="51782">MNTLALRGTALAPSLTALLAALLAGCSLAPPYERPAMGVPAHWQTEAPWRAAQPADDAPKGPWWQRFNDPQLDRLMVQALRENQSLKVAVSNLEQAQALTRVARASLLPQVTASTSGARLRTSADRPLSSYSSPTMSTVQNDFVVRADVSYEADLFGRVRSNIANAAASEKQTAANLENVRLLLAAQVATTWYSLRETDAEIDVVQQGLALQRKALDFVSSRHQDGVASGLDLAQQQALADSTATQAELLQKQRTQYEHALATLVGTPAPAFHLAPAPLAGQPPVIPVALPSDVIERRPDVAAAERGAAAANASVGVARAAFFPSVMLNGGAGWESRDLALLFSAPSLLWSFGTQIAQTVFDAGRTRARVDFANAGYQGAIANYRQTVLGALQEVEDGLSGLQALDRAAAQARASVESARKVYDIASARYEGGLATSLDVITAQQSLLNNQRTAVQILGQQLTTSVFLVKAVGGDWNHPAEPPTARR</sequence>
<dbReference type="InterPro" id="IPR003423">
    <property type="entry name" value="OMP_efflux"/>
</dbReference>
<dbReference type="Gene3D" id="1.20.1600.10">
    <property type="entry name" value="Outer membrane efflux proteins (OEP)"/>
    <property type="match status" value="1"/>
</dbReference>
<feature type="chain" id="PRO_5006520346" evidence="2">
    <location>
        <begin position="30"/>
        <end position="487"/>
    </location>
</feature>
<dbReference type="Pfam" id="PF02321">
    <property type="entry name" value="OEP"/>
    <property type="match status" value="2"/>
</dbReference>
<dbReference type="PANTHER" id="PTHR30203">
    <property type="entry name" value="OUTER MEMBRANE CATION EFFLUX PROTEIN"/>
    <property type="match status" value="1"/>
</dbReference>
<dbReference type="SUPFAM" id="SSF56954">
    <property type="entry name" value="Outer membrane efflux proteins (OEP)"/>
    <property type="match status" value="1"/>
</dbReference>
<comment type="subcellular location">
    <subcellularLocation>
        <location evidence="2">Cell membrane</location>
        <topology evidence="2">Lipid-anchor</topology>
    </subcellularLocation>
</comment>
<keyword evidence="2" id="KW-0564">Palmitate</keyword>
<keyword evidence="2" id="KW-0812">Transmembrane</keyword>
<name>A0A0S4TUQ4_RALSL</name>
<dbReference type="GO" id="GO:0015562">
    <property type="term" value="F:efflux transmembrane transporter activity"/>
    <property type="evidence" value="ECO:0007669"/>
    <property type="project" value="InterPro"/>
</dbReference>
<dbReference type="PROSITE" id="PS51257">
    <property type="entry name" value="PROKAR_LIPOPROTEIN"/>
    <property type="match status" value="1"/>
</dbReference>
<proteinExistence type="inferred from homology"/>
<evidence type="ECO:0000256" key="1">
    <source>
        <dbReference type="ARBA" id="ARBA00007613"/>
    </source>
</evidence>
<keyword evidence="2" id="KW-1134">Transmembrane beta strand</keyword>
<feature type="signal peptide" evidence="2">
    <location>
        <begin position="1"/>
        <end position="29"/>
    </location>
</feature>
<dbReference type="InterPro" id="IPR010131">
    <property type="entry name" value="MdtP/NodT-like"/>
</dbReference>
<protein>
    <submittedName>
        <fullName evidence="3">Putative outer membrane drug efflux lipoprotein</fullName>
    </submittedName>
</protein>
<dbReference type="GO" id="GO:0005886">
    <property type="term" value="C:plasma membrane"/>
    <property type="evidence" value="ECO:0007669"/>
    <property type="project" value="UniProtKB-SubCell"/>
</dbReference>
<dbReference type="AlphaFoldDB" id="A0A0S4TUQ4"/>
<reference evidence="3" key="1">
    <citation type="submission" date="2015-10" db="EMBL/GenBank/DDBJ databases">
        <authorList>
            <person name="Gilbert D.G."/>
        </authorList>
    </citation>
    <scope>NUCLEOTIDE SEQUENCE</scope>
    <source>
        <strain evidence="3">Phyl III-seqv23</strain>
    </source>
</reference>
<comment type="similarity">
    <text evidence="1 2">Belongs to the outer membrane factor (OMF) (TC 1.B.17) family.</text>
</comment>
<keyword evidence="2" id="KW-0732">Signal</keyword>
<dbReference type="NCBIfam" id="TIGR01845">
    <property type="entry name" value="outer_NodT"/>
    <property type="match status" value="1"/>
</dbReference>
<accession>A0A0S4TUQ4</accession>
<keyword evidence="2" id="KW-0472">Membrane</keyword>
<evidence type="ECO:0000313" key="3">
    <source>
        <dbReference type="EMBL" id="CUV13573.1"/>
    </source>
</evidence>
<organism evidence="3">
    <name type="scientific">Ralstonia solanacearum</name>
    <name type="common">Pseudomonas solanacearum</name>
    <dbReference type="NCBI Taxonomy" id="305"/>
    <lineage>
        <taxon>Bacteria</taxon>
        <taxon>Pseudomonadati</taxon>
        <taxon>Pseudomonadota</taxon>
        <taxon>Betaproteobacteria</taxon>
        <taxon>Burkholderiales</taxon>
        <taxon>Burkholderiaceae</taxon>
        <taxon>Ralstonia</taxon>
        <taxon>Ralstonia solanacearum species complex</taxon>
    </lineage>
</organism>
<dbReference type="EMBL" id="LN899819">
    <property type="protein sequence ID" value="CUV13573.1"/>
    <property type="molecule type" value="Genomic_DNA"/>
</dbReference>
<dbReference type="PANTHER" id="PTHR30203:SF33">
    <property type="entry name" value="BLR4455 PROTEIN"/>
    <property type="match status" value="1"/>
</dbReference>
<dbReference type="Gene3D" id="2.20.200.10">
    <property type="entry name" value="Outer membrane efflux proteins (OEP)"/>
    <property type="match status" value="1"/>
</dbReference>
<gene>
    <name evidence="3" type="ORF">RUN39_v1_590131</name>
</gene>